<keyword evidence="7 10" id="KW-0560">Oxidoreductase</keyword>
<dbReference type="NCBIfam" id="TIGR00745">
    <property type="entry name" value="apbA_panE"/>
    <property type="match status" value="1"/>
</dbReference>
<dbReference type="Gene3D" id="1.10.1040.10">
    <property type="entry name" value="N-(1-d-carboxylethyl)-l-norvaline Dehydrogenase, domain 2"/>
    <property type="match status" value="1"/>
</dbReference>
<dbReference type="PANTHER" id="PTHR43765:SF2">
    <property type="entry name" value="2-DEHYDROPANTOATE 2-REDUCTASE"/>
    <property type="match status" value="1"/>
</dbReference>
<dbReference type="AlphaFoldDB" id="A0A9X3CB12"/>
<evidence type="ECO:0000256" key="10">
    <source>
        <dbReference type="RuleBase" id="RU362068"/>
    </source>
</evidence>
<dbReference type="EMBL" id="JAKRRX010000002">
    <property type="protein sequence ID" value="MCW8332362.1"/>
    <property type="molecule type" value="Genomic_DNA"/>
</dbReference>
<evidence type="ECO:0000256" key="4">
    <source>
        <dbReference type="ARBA" id="ARBA00019465"/>
    </source>
</evidence>
<evidence type="ECO:0000256" key="8">
    <source>
        <dbReference type="ARBA" id="ARBA00032024"/>
    </source>
</evidence>
<evidence type="ECO:0000259" key="12">
    <source>
        <dbReference type="Pfam" id="PF08546"/>
    </source>
</evidence>
<reference evidence="13" key="1">
    <citation type="submission" date="2022-02" db="EMBL/GenBank/DDBJ databases">
        <title>Vibrio sp. nov., a new bacterium isolated from Bohai sea, China.</title>
        <authorList>
            <person name="Yuan Y."/>
        </authorList>
    </citation>
    <scope>NUCLEOTIDE SEQUENCE</scope>
    <source>
        <strain evidence="13">DBSS07</strain>
    </source>
</reference>
<comment type="caution">
    <text evidence="13">The sequence shown here is derived from an EMBL/GenBank/DDBJ whole genome shotgun (WGS) entry which is preliminary data.</text>
</comment>
<dbReference type="Proteomes" id="UP001155586">
    <property type="component" value="Unassembled WGS sequence"/>
</dbReference>
<dbReference type="GO" id="GO:0008677">
    <property type="term" value="F:2-dehydropantoate 2-reductase activity"/>
    <property type="evidence" value="ECO:0007669"/>
    <property type="project" value="UniProtKB-EC"/>
</dbReference>
<protein>
    <recommendedName>
        <fullName evidence="4 10">2-dehydropantoate 2-reductase</fullName>
        <ecNumber evidence="3 10">1.1.1.169</ecNumber>
    </recommendedName>
    <alternativeName>
        <fullName evidence="8 10">Ketopantoate reductase</fullName>
    </alternativeName>
</protein>
<keyword evidence="6 10" id="KW-0521">NADP</keyword>
<sequence>MNIVVLGPGAIGSLWATKLQQAGHNVSIWGNQLAPHLSIQLDEQPSIQFENRKAESVENADLILVTVKAWQVKGALEPLIAHIHPECMLLVIHNGMGAIDELAGQLQQPLLLATTTHGAYKPNANQVLHTGHGSTQVGGYNLKGEKCQFIQEVLNHALPSVVWNPDIQLALWTKLAINCAVNPLTAIEGCKNGQLAQPAYQPVLKNIVDEITLVMEAEEYAISSATLFESVQSVIRNTADNLSSMHQDVFYHRKTEIDFITGYLLKKAREHGIPTPENQRLYDKIQKLERDWTHQ</sequence>
<evidence type="ECO:0000256" key="5">
    <source>
        <dbReference type="ARBA" id="ARBA00022655"/>
    </source>
</evidence>
<comment type="catalytic activity">
    <reaction evidence="9 10">
        <text>(R)-pantoate + NADP(+) = 2-dehydropantoate + NADPH + H(+)</text>
        <dbReference type="Rhea" id="RHEA:16233"/>
        <dbReference type="ChEBI" id="CHEBI:11561"/>
        <dbReference type="ChEBI" id="CHEBI:15378"/>
        <dbReference type="ChEBI" id="CHEBI:15980"/>
        <dbReference type="ChEBI" id="CHEBI:57783"/>
        <dbReference type="ChEBI" id="CHEBI:58349"/>
        <dbReference type="EC" id="1.1.1.169"/>
    </reaction>
</comment>
<dbReference type="GO" id="GO:0005737">
    <property type="term" value="C:cytoplasm"/>
    <property type="evidence" value="ECO:0007669"/>
    <property type="project" value="TreeGrafter"/>
</dbReference>
<dbReference type="NCBIfam" id="NF005087">
    <property type="entry name" value="PRK06522.1-1"/>
    <property type="match status" value="1"/>
</dbReference>
<proteinExistence type="inferred from homology"/>
<feature type="domain" description="Ketopantoate reductase C-terminal" evidence="12">
    <location>
        <begin position="166"/>
        <end position="288"/>
    </location>
</feature>
<dbReference type="Pfam" id="PF02558">
    <property type="entry name" value="ApbA"/>
    <property type="match status" value="1"/>
</dbReference>
<evidence type="ECO:0000256" key="3">
    <source>
        <dbReference type="ARBA" id="ARBA00013014"/>
    </source>
</evidence>
<dbReference type="Pfam" id="PF08546">
    <property type="entry name" value="ApbA_C"/>
    <property type="match status" value="1"/>
</dbReference>
<organism evidence="13 14">
    <name type="scientific">Vibrio paucivorans</name>
    <dbReference type="NCBI Taxonomy" id="2829489"/>
    <lineage>
        <taxon>Bacteria</taxon>
        <taxon>Pseudomonadati</taxon>
        <taxon>Pseudomonadota</taxon>
        <taxon>Gammaproteobacteria</taxon>
        <taxon>Vibrionales</taxon>
        <taxon>Vibrionaceae</taxon>
        <taxon>Vibrio</taxon>
    </lineage>
</organism>
<dbReference type="GO" id="GO:0050661">
    <property type="term" value="F:NADP binding"/>
    <property type="evidence" value="ECO:0007669"/>
    <property type="project" value="TreeGrafter"/>
</dbReference>
<evidence type="ECO:0000259" key="11">
    <source>
        <dbReference type="Pfam" id="PF02558"/>
    </source>
</evidence>
<dbReference type="Gene3D" id="3.40.50.720">
    <property type="entry name" value="NAD(P)-binding Rossmann-like Domain"/>
    <property type="match status" value="1"/>
</dbReference>
<keyword evidence="14" id="KW-1185">Reference proteome</keyword>
<dbReference type="InterPro" id="IPR036291">
    <property type="entry name" value="NAD(P)-bd_dom_sf"/>
</dbReference>
<evidence type="ECO:0000256" key="9">
    <source>
        <dbReference type="ARBA" id="ARBA00048793"/>
    </source>
</evidence>
<evidence type="ECO:0000256" key="1">
    <source>
        <dbReference type="ARBA" id="ARBA00004994"/>
    </source>
</evidence>
<evidence type="ECO:0000256" key="7">
    <source>
        <dbReference type="ARBA" id="ARBA00023002"/>
    </source>
</evidence>
<dbReference type="PANTHER" id="PTHR43765">
    <property type="entry name" value="2-DEHYDROPANTOATE 2-REDUCTASE-RELATED"/>
    <property type="match status" value="1"/>
</dbReference>
<comment type="function">
    <text evidence="10">Catalyzes the NADPH-dependent reduction of ketopantoate into pantoic acid.</text>
</comment>
<comment type="pathway">
    <text evidence="1 10">Cofactor biosynthesis; (R)-pantothenate biosynthesis; (R)-pantoate from 3-methyl-2-oxobutanoate: step 2/2.</text>
</comment>
<dbReference type="InterPro" id="IPR003710">
    <property type="entry name" value="ApbA"/>
</dbReference>
<dbReference type="InterPro" id="IPR050838">
    <property type="entry name" value="Ketopantoate_reductase"/>
</dbReference>
<evidence type="ECO:0000256" key="2">
    <source>
        <dbReference type="ARBA" id="ARBA00007870"/>
    </source>
</evidence>
<feature type="domain" description="Ketopantoate reductase N-terminal" evidence="11">
    <location>
        <begin position="3"/>
        <end position="139"/>
    </location>
</feature>
<dbReference type="RefSeq" id="WP_265686146.1">
    <property type="nucleotide sequence ID" value="NZ_JAKRRX010000002.1"/>
</dbReference>
<dbReference type="SUPFAM" id="SSF48179">
    <property type="entry name" value="6-phosphogluconate dehydrogenase C-terminal domain-like"/>
    <property type="match status" value="1"/>
</dbReference>
<gene>
    <name evidence="13" type="primary">panE</name>
    <name evidence="13" type="ORF">MD483_00745</name>
</gene>
<dbReference type="GO" id="GO:0015940">
    <property type="term" value="P:pantothenate biosynthetic process"/>
    <property type="evidence" value="ECO:0007669"/>
    <property type="project" value="UniProtKB-KW"/>
</dbReference>
<dbReference type="EC" id="1.1.1.169" evidence="3 10"/>
<keyword evidence="5 10" id="KW-0566">Pantothenate biosynthesis</keyword>
<dbReference type="InterPro" id="IPR008927">
    <property type="entry name" value="6-PGluconate_DH-like_C_sf"/>
</dbReference>
<evidence type="ECO:0000313" key="14">
    <source>
        <dbReference type="Proteomes" id="UP001155586"/>
    </source>
</evidence>
<name>A0A9X3CB12_9VIBR</name>
<evidence type="ECO:0000313" key="13">
    <source>
        <dbReference type="EMBL" id="MCW8332362.1"/>
    </source>
</evidence>
<dbReference type="InterPro" id="IPR013328">
    <property type="entry name" value="6PGD_dom2"/>
</dbReference>
<dbReference type="InterPro" id="IPR013752">
    <property type="entry name" value="KPA_reductase"/>
</dbReference>
<dbReference type="InterPro" id="IPR013332">
    <property type="entry name" value="KPR_N"/>
</dbReference>
<evidence type="ECO:0000256" key="6">
    <source>
        <dbReference type="ARBA" id="ARBA00022857"/>
    </source>
</evidence>
<accession>A0A9X3CB12</accession>
<comment type="similarity">
    <text evidence="2 10">Belongs to the ketopantoate reductase family.</text>
</comment>
<dbReference type="SUPFAM" id="SSF51735">
    <property type="entry name" value="NAD(P)-binding Rossmann-fold domains"/>
    <property type="match status" value="1"/>
</dbReference>